<evidence type="ECO:0000313" key="1">
    <source>
        <dbReference type="EMBL" id="MFC5386035.1"/>
    </source>
</evidence>
<proteinExistence type="predicted"/>
<accession>A0ABW0GWX4</accession>
<keyword evidence="2" id="KW-1185">Reference proteome</keyword>
<comment type="caution">
    <text evidence="1">The sequence shown here is derived from an EMBL/GenBank/DDBJ whole genome shotgun (WGS) entry which is preliminary data.</text>
</comment>
<organism evidence="1 2">
    <name type="scientific">Aquamicrobium segne</name>
    <dbReference type="NCBI Taxonomy" id="469547"/>
    <lineage>
        <taxon>Bacteria</taxon>
        <taxon>Pseudomonadati</taxon>
        <taxon>Pseudomonadota</taxon>
        <taxon>Alphaproteobacteria</taxon>
        <taxon>Hyphomicrobiales</taxon>
        <taxon>Phyllobacteriaceae</taxon>
        <taxon>Aquamicrobium</taxon>
    </lineage>
</organism>
<gene>
    <name evidence="1" type="ORF">ACFPLB_08665</name>
</gene>
<protein>
    <submittedName>
        <fullName evidence="1">Uncharacterized protein</fullName>
    </submittedName>
</protein>
<sequence>MGYDLLPEEMGWAIPFGARLYSLRSPNPLTRFQPMRVTIVSQRGVAPVTP</sequence>
<name>A0ABW0GWX4_9HYPH</name>
<dbReference type="Proteomes" id="UP001596016">
    <property type="component" value="Unassembled WGS sequence"/>
</dbReference>
<reference evidence="2" key="1">
    <citation type="journal article" date="2019" name="Int. J. Syst. Evol. Microbiol.">
        <title>The Global Catalogue of Microorganisms (GCM) 10K type strain sequencing project: providing services to taxonomists for standard genome sequencing and annotation.</title>
        <authorList>
            <consortium name="The Broad Institute Genomics Platform"/>
            <consortium name="The Broad Institute Genome Sequencing Center for Infectious Disease"/>
            <person name="Wu L."/>
            <person name="Ma J."/>
        </authorList>
    </citation>
    <scope>NUCLEOTIDE SEQUENCE [LARGE SCALE GENOMIC DNA]</scope>
    <source>
        <strain evidence="2">CGMCC 4.1415</strain>
    </source>
</reference>
<evidence type="ECO:0000313" key="2">
    <source>
        <dbReference type="Proteomes" id="UP001596016"/>
    </source>
</evidence>
<dbReference type="EMBL" id="JBHSLL010000024">
    <property type="protein sequence ID" value="MFC5386035.1"/>
    <property type="molecule type" value="Genomic_DNA"/>
</dbReference>
<dbReference type="RefSeq" id="WP_378228956.1">
    <property type="nucleotide sequence ID" value="NZ_JBHSLL010000024.1"/>
</dbReference>